<sequence>ISVLEMSSVKLLEERIANLEKQVYGLGKMMNIDDPAPPNAIIDRLTDVNSLISSALSGREKPNALIKRLPELNGYLEPTCEDVDIPTSAKAQLLLTMEPEIIENHKLLNKVQELMPVLESERIKDAPELNNTLNKLSLSYLKAYEDSKELDAHVHDLLSKYNAVINSISESLIILDNTVTVAEVAAKSKKQTDD</sequence>
<evidence type="ECO:0000313" key="2">
    <source>
        <dbReference type="Proteomes" id="UP000668214"/>
    </source>
</evidence>
<dbReference type="GO" id="GO:0061640">
    <property type="term" value="P:cytoskeleton-dependent cytokinesis"/>
    <property type="evidence" value="ECO:0007669"/>
    <property type="project" value="InterPro"/>
</dbReference>
<dbReference type="Pfam" id="PF07426">
    <property type="entry name" value="Dynactin_p22"/>
    <property type="match status" value="1"/>
</dbReference>
<accession>A0A836F7A5</accession>
<dbReference type="InterPro" id="IPR009991">
    <property type="entry name" value="DCTN3"/>
</dbReference>
<gene>
    <name evidence="1" type="primary">Dctn3</name>
    <name evidence="1" type="ORF">G6Z78_0002841</name>
</gene>
<keyword evidence="2" id="KW-1185">Reference proteome</keyword>
<proteinExistence type="predicted"/>
<feature type="non-terminal residue" evidence="1">
    <location>
        <position position="194"/>
    </location>
</feature>
<protein>
    <submittedName>
        <fullName evidence="1">DCTN3 protein</fullName>
    </submittedName>
</protein>
<comment type="caution">
    <text evidence="1">The sequence shown here is derived from an EMBL/GenBank/DDBJ whole genome shotgun (WGS) entry which is preliminary data.</text>
</comment>
<organism evidence="1 2">
    <name type="scientific">Pseudoatta argentina</name>
    <dbReference type="NCBI Taxonomy" id="621737"/>
    <lineage>
        <taxon>Eukaryota</taxon>
        <taxon>Metazoa</taxon>
        <taxon>Ecdysozoa</taxon>
        <taxon>Arthropoda</taxon>
        <taxon>Hexapoda</taxon>
        <taxon>Insecta</taxon>
        <taxon>Pterygota</taxon>
        <taxon>Neoptera</taxon>
        <taxon>Endopterygota</taxon>
        <taxon>Hymenoptera</taxon>
        <taxon>Apocrita</taxon>
        <taxon>Aculeata</taxon>
        <taxon>Formicoidea</taxon>
        <taxon>Formicidae</taxon>
        <taxon>Myrmicinae</taxon>
        <taxon>Pseudoatta</taxon>
    </lineage>
</organism>
<dbReference type="EMBL" id="JAANIA010000062">
    <property type="protein sequence ID" value="KAG5327736.1"/>
    <property type="molecule type" value="Genomic_DNA"/>
</dbReference>
<dbReference type="GO" id="GO:0005869">
    <property type="term" value="C:dynactin complex"/>
    <property type="evidence" value="ECO:0007669"/>
    <property type="project" value="InterPro"/>
</dbReference>
<dbReference type="PANTHER" id="PTHR28360">
    <property type="entry name" value="DYNACTIN SUBUNIT 3"/>
    <property type="match status" value="1"/>
</dbReference>
<reference evidence="1" key="1">
    <citation type="submission" date="2020-02" db="EMBL/GenBank/DDBJ databases">
        <title>Relaxed selection underlies rapid genomic changes in the transitions from sociality to social parasitism in ants.</title>
        <authorList>
            <person name="Bi X."/>
        </authorList>
    </citation>
    <scope>NUCLEOTIDE SEQUENCE</scope>
    <source>
        <strain evidence="1">BGI-DK2014c</strain>
        <tissue evidence="1">Whole body</tissue>
    </source>
</reference>
<feature type="non-terminal residue" evidence="1">
    <location>
        <position position="1"/>
    </location>
</feature>
<dbReference type="PANTHER" id="PTHR28360:SF1">
    <property type="entry name" value="DYNACTIN SUBUNIT 3"/>
    <property type="match status" value="1"/>
</dbReference>
<dbReference type="AlphaFoldDB" id="A0A836F7A5"/>
<evidence type="ECO:0000313" key="1">
    <source>
        <dbReference type="EMBL" id="KAG5327736.1"/>
    </source>
</evidence>
<dbReference type="Proteomes" id="UP000668214">
    <property type="component" value="Unassembled WGS sequence"/>
</dbReference>
<name>A0A836F7A5_9HYME</name>